<sequence length="103" mass="12614">MIWCHKGDILMIWCHKSDIIMIWCHKGVFFKRLWCFIVFAFDCFLIERKIFLLITLVHESMNNLHKYHLVFLLYFVSRHSGHQCCHFTLFCLHLCDHKLPLWC</sequence>
<dbReference type="AlphaFoldDB" id="A0A8D8ZQN3"/>
<dbReference type="EMBL" id="HBUF01531467">
    <property type="protein sequence ID" value="CAG6751925.1"/>
    <property type="molecule type" value="Transcribed_RNA"/>
</dbReference>
<proteinExistence type="predicted"/>
<reference evidence="1" key="1">
    <citation type="submission" date="2021-05" db="EMBL/GenBank/DDBJ databases">
        <authorList>
            <person name="Alioto T."/>
            <person name="Alioto T."/>
            <person name="Gomez Garrido J."/>
        </authorList>
    </citation>
    <scope>NUCLEOTIDE SEQUENCE</scope>
</reference>
<protein>
    <submittedName>
        <fullName evidence="1">Uncharacterized protein</fullName>
    </submittedName>
</protein>
<evidence type="ECO:0000313" key="1">
    <source>
        <dbReference type="EMBL" id="CAG6751925.1"/>
    </source>
</evidence>
<accession>A0A8D8ZQN3</accession>
<name>A0A8D8ZQN3_9HEMI</name>
<organism evidence="1">
    <name type="scientific">Cacopsylla melanoneura</name>
    <dbReference type="NCBI Taxonomy" id="428564"/>
    <lineage>
        <taxon>Eukaryota</taxon>
        <taxon>Metazoa</taxon>
        <taxon>Ecdysozoa</taxon>
        <taxon>Arthropoda</taxon>
        <taxon>Hexapoda</taxon>
        <taxon>Insecta</taxon>
        <taxon>Pterygota</taxon>
        <taxon>Neoptera</taxon>
        <taxon>Paraneoptera</taxon>
        <taxon>Hemiptera</taxon>
        <taxon>Sternorrhyncha</taxon>
        <taxon>Psylloidea</taxon>
        <taxon>Psyllidae</taxon>
        <taxon>Psyllinae</taxon>
        <taxon>Cacopsylla</taxon>
    </lineage>
</organism>